<evidence type="ECO:0000256" key="4">
    <source>
        <dbReference type="ARBA" id="ARBA00022723"/>
    </source>
</evidence>
<evidence type="ECO:0000256" key="10">
    <source>
        <dbReference type="SAM" id="Phobius"/>
    </source>
</evidence>
<comment type="similarity">
    <text evidence="2 9">Belongs to the cytochrome P450 family.</text>
</comment>
<evidence type="ECO:0000256" key="3">
    <source>
        <dbReference type="ARBA" id="ARBA00022617"/>
    </source>
</evidence>
<keyword evidence="10" id="KW-1133">Transmembrane helix</keyword>
<keyword evidence="5 9" id="KW-0560">Oxidoreductase</keyword>
<gene>
    <name evidence="11" type="ORF">SPI_06866</name>
</gene>
<dbReference type="InterPro" id="IPR002403">
    <property type="entry name" value="Cyt_P450_E_grp-IV"/>
</dbReference>
<keyword evidence="7 9" id="KW-0503">Monooxygenase</keyword>
<evidence type="ECO:0000256" key="1">
    <source>
        <dbReference type="ARBA" id="ARBA00001971"/>
    </source>
</evidence>
<dbReference type="InterPro" id="IPR017972">
    <property type="entry name" value="Cyt_P450_CS"/>
</dbReference>
<dbReference type="OrthoDB" id="1844152at2759"/>
<dbReference type="PROSITE" id="PS00086">
    <property type="entry name" value="CYTOCHROME_P450"/>
    <property type="match status" value="1"/>
</dbReference>
<dbReference type="GO" id="GO:0005506">
    <property type="term" value="F:iron ion binding"/>
    <property type="evidence" value="ECO:0007669"/>
    <property type="project" value="InterPro"/>
</dbReference>
<dbReference type="PANTHER" id="PTHR46206">
    <property type="entry name" value="CYTOCHROME P450"/>
    <property type="match status" value="1"/>
</dbReference>
<dbReference type="InterPro" id="IPR001128">
    <property type="entry name" value="Cyt_P450"/>
</dbReference>
<protein>
    <submittedName>
        <fullName evidence="11">Ent-kaurene oxidase</fullName>
    </submittedName>
</protein>
<evidence type="ECO:0000256" key="8">
    <source>
        <dbReference type="PIRSR" id="PIRSR602403-1"/>
    </source>
</evidence>
<comment type="caution">
    <text evidence="11">The sequence shown here is derived from an EMBL/GenBank/DDBJ whole genome shotgun (WGS) entry which is preliminary data.</text>
</comment>
<dbReference type="Proteomes" id="UP000076874">
    <property type="component" value="Unassembled WGS sequence"/>
</dbReference>
<sequence length="511" mass="58030">MDAILPLVARHLPTLLFAGIVFFCSWAWPRLVSRFRYAKLPVLNKAYDGKPEHFMFHSAAIYQEGYQKLHDNVHRIVTPDGEHIVVPNRYLDELRQRPDEEVDVLTAFMKAMENDYIQLFPGHRNTHIVNSVVKKELTRSLVKINPMLSRAVDETVAAELPPCDDWTPVNINRTLLRMVAIISGHVFIGPDLCRRPEYLDAAVDFTTDITMAVPVVKRWPLLVRPLAKYFEPQLAKVRAHRKRMRAFLAPVIEARRAAKARGEIIPEDTLQWMLDKTDAAGITDLTELTNMQLLLTMAAIHTTTLTTTFIVYDMVSRPDVVEACRAEIQAVRAASEGGVLTTQALFNLKLVDSVMRESQRMNPPFLDSFRRFTLKALTLQDGTHIPAGCLIEAANKAVLMDPQLYPDPETFDPYRFVRLRTTDAPDPLQFKNREQYQFVSVTKENMSFGFGRHACPGRFFAANEIKLILAQLLLNYDMKLPPAPATRQDVVAGAGVAPDPTREILFRRVRS</sequence>
<evidence type="ECO:0000256" key="5">
    <source>
        <dbReference type="ARBA" id="ARBA00023002"/>
    </source>
</evidence>
<evidence type="ECO:0000256" key="6">
    <source>
        <dbReference type="ARBA" id="ARBA00023004"/>
    </source>
</evidence>
<dbReference type="CDD" id="cd11041">
    <property type="entry name" value="CYP503A1-like"/>
    <property type="match status" value="1"/>
</dbReference>
<dbReference type="Pfam" id="PF00067">
    <property type="entry name" value="p450"/>
    <property type="match status" value="1"/>
</dbReference>
<name>A0A167QUL8_9HYPO</name>
<keyword evidence="10" id="KW-0472">Membrane</keyword>
<evidence type="ECO:0000313" key="11">
    <source>
        <dbReference type="EMBL" id="OAA57981.1"/>
    </source>
</evidence>
<keyword evidence="3 8" id="KW-0349">Heme</keyword>
<comment type="cofactor">
    <cofactor evidence="1 8">
        <name>heme</name>
        <dbReference type="ChEBI" id="CHEBI:30413"/>
    </cofactor>
</comment>
<proteinExistence type="inferred from homology"/>
<feature type="binding site" description="axial binding residue" evidence="8">
    <location>
        <position position="455"/>
    </location>
    <ligand>
        <name>heme</name>
        <dbReference type="ChEBI" id="CHEBI:30413"/>
    </ligand>
    <ligandPart>
        <name>Fe</name>
        <dbReference type="ChEBI" id="CHEBI:18248"/>
    </ligandPart>
</feature>
<evidence type="ECO:0000256" key="9">
    <source>
        <dbReference type="RuleBase" id="RU000461"/>
    </source>
</evidence>
<dbReference type="GO" id="GO:0004497">
    <property type="term" value="F:monooxygenase activity"/>
    <property type="evidence" value="ECO:0007669"/>
    <property type="project" value="UniProtKB-KW"/>
</dbReference>
<dbReference type="GO" id="GO:0020037">
    <property type="term" value="F:heme binding"/>
    <property type="evidence" value="ECO:0007669"/>
    <property type="project" value="InterPro"/>
</dbReference>
<feature type="transmembrane region" description="Helical" evidence="10">
    <location>
        <begin position="12"/>
        <end position="29"/>
    </location>
</feature>
<keyword evidence="4 8" id="KW-0479">Metal-binding</keyword>
<dbReference type="AlphaFoldDB" id="A0A167QUL8"/>
<keyword evidence="6 8" id="KW-0408">Iron</keyword>
<keyword evidence="10" id="KW-0812">Transmembrane</keyword>
<dbReference type="InterPro" id="IPR036396">
    <property type="entry name" value="Cyt_P450_sf"/>
</dbReference>
<evidence type="ECO:0000256" key="2">
    <source>
        <dbReference type="ARBA" id="ARBA00010617"/>
    </source>
</evidence>
<dbReference type="EMBL" id="AZHD01000013">
    <property type="protein sequence ID" value="OAA57981.1"/>
    <property type="molecule type" value="Genomic_DNA"/>
</dbReference>
<organism evidence="11 12">
    <name type="scientific">Niveomyces insectorum RCEF 264</name>
    <dbReference type="NCBI Taxonomy" id="1081102"/>
    <lineage>
        <taxon>Eukaryota</taxon>
        <taxon>Fungi</taxon>
        <taxon>Dikarya</taxon>
        <taxon>Ascomycota</taxon>
        <taxon>Pezizomycotina</taxon>
        <taxon>Sordariomycetes</taxon>
        <taxon>Hypocreomycetidae</taxon>
        <taxon>Hypocreales</taxon>
        <taxon>Cordycipitaceae</taxon>
        <taxon>Niveomyces</taxon>
    </lineage>
</organism>
<accession>A0A167QUL8</accession>
<dbReference type="PANTHER" id="PTHR46206:SF7">
    <property type="entry name" value="P450, PUTATIVE (EUROFUNG)-RELATED"/>
    <property type="match status" value="1"/>
</dbReference>
<dbReference type="GO" id="GO:0016705">
    <property type="term" value="F:oxidoreductase activity, acting on paired donors, with incorporation or reduction of molecular oxygen"/>
    <property type="evidence" value="ECO:0007669"/>
    <property type="project" value="InterPro"/>
</dbReference>
<keyword evidence="12" id="KW-1185">Reference proteome</keyword>
<dbReference type="Gene3D" id="1.10.630.10">
    <property type="entry name" value="Cytochrome P450"/>
    <property type="match status" value="1"/>
</dbReference>
<dbReference type="PRINTS" id="PR00465">
    <property type="entry name" value="EP450IV"/>
</dbReference>
<evidence type="ECO:0000256" key="7">
    <source>
        <dbReference type="ARBA" id="ARBA00023033"/>
    </source>
</evidence>
<dbReference type="STRING" id="1081102.A0A167QUL8"/>
<reference evidence="11 12" key="1">
    <citation type="journal article" date="2016" name="Genome Biol. Evol.">
        <title>Divergent and convergent evolution of fungal pathogenicity.</title>
        <authorList>
            <person name="Shang Y."/>
            <person name="Xiao G."/>
            <person name="Zheng P."/>
            <person name="Cen K."/>
            <person name="Zhan S."/>
            <person name="Wang C."/>
        </authorList>
    </citation>
    <scope>NUCLEOTIDE SEQUENCE [LARGE SCALE GENOMIC DNA]</scope>
    <source>
        <strain evidence="11 12">RCEF 264</strain>
    </source>
</reference>
<evidence type="ECO:0000313" key="12">
    <source>
        <dbReference type="Proteomes" id="UP000076874"/>
    </source>
</evidence>
<dbReference type="SUPFAM" id="SSF48264">
    <property type="entry name" value="Cytochrome P450"/>
    <property type="match status" value="1"/>
</dbReference>